<dbReference type="AlphaFoldDB" id="A0A9P5JYT2"/>
<reference evidence="1" key="1">
    <citation type="submission" date="2019-10" db="EMBL/GenBank/DDBJ databases">
        <authorList>
            <consortium name="DOE Joint Genome Institute"/>
            <person name="Kuo A."/>
            <person name="Miyauchi S."/>
            <person name="Kiss E."/>
            <person name="Drula E."/>
            <person name="Kohler A."/>
            <person name="Sanchez-Garcia M."/>
            <person name="Andreopoulos B."/>
            <person name="Barry K.W."/>
            <person name="Bonito G."/>
            <person name="Buee M."/>
            <person name="Carver A."/>
            <person name="Chen C."/>
            <person name="Cichocki N."/>
            <person name="Clum A."/>
            <person name="Culley D."/>
            <person name="Crous P.W."/>
            <person name="Fauchery L."/>
            <person name="Girlanda M."/>
            <person name="Hayes R."/>
            <person name="Keri Z."/>
            <person name="LaButti K."/>
            <person name="Lipzen A."/>
            <person name="Lombard V."/>
            <person name="Magnuson J."/>
            <person name="Maillard F."/>
            <person name="Morin E."/>
            <person name="Murat C."/>
            <person name="Nolan M."/>
            <person name="Ohm R."/>
            <person name="Pangilinan J."/>
            <person name="Pereira M."/>
            <person name="Perotto S."/>
            <person name="Peter M."/>
            <person name="Riley R."/>
            <person name="Sitrit Y."/>
            <person name="Stielow B."/>
            <person name="Szollosi G."/>
            <person name="Zifcakova L."/>
            <person name="Stursova M."/>
            <person name="Spatafora J.W."/>
            <person name="Tedersoo L."/>
            <person name="Vaario L.-M."/>
            <person name="Yamada A."/>
            <person name="Yan M."/>
            <person name="Wang P."/>
            <person name="Xu J."/>
            <person name="Bruns T."/>
            <person name="Baldrian P."/>
            <person name="Vilgalys R."/>
            <person name="Henrissat B."/>
            <person name="Grigoriev I.V."/>
            <person name="Hibbett D."/>
            <person name="Nagy L.G."/>
            <person name="Martin F.M."/>
        </authorList>
    </citation>
    <scope>NUCLEOTIDE SEQUENCE</scope>
    <source>
        <strain evidence="1">Prilba</strain>
    </source>
</reference>
<reference evidence="1" key="2">
    <citation type="journal article" date="2020" name="Nat. Commun.">
        <title>Large-scale genome sequencing of mycorrhizal fungi provides insights into the early evolution of symbiotic traits.</title>
        <authorList>
            <person name="Miyauchi S."/>
            <person name="Kiss E."/>
            <person name="Kuo A."/>
            <person name="Drula E."/>
            <person name="Kohler A."/>
            <person name="Sanchez-Garcia M."/>
            <person name="Morin E."/>
            <person name="Andreopoulos B."/>
            <person name="Barry K.W."/>
            <person name="Bonito G."/>
            <person name="Buee M."/>
            <person name="Carver A."/>
            <person name="Chen C."/>
            <person name="Cichocki N."/>
            <person name="Clum A."/>
            <person name="Culley D."/>
            <person name="Crous P.W."/>
            <person name="Fauchery L."/>
            <person name="Girlanda M."/>
            <person name="Hayes R.D."/>
            <person name="Keri Z."/>
            <person name="LaButti K."/>
            <person name="Lipzen A."/>
            <person name="Lombard V."/>
            <person name="Magnuson J."/>
            <person name="Maillard F."/>
            <person name="Murat C."/>
            <person name="Nolan M."/>
            <person name="Ohm R.A."/>
            <person name="Pangilinan J."/>
            <person name="Pereira M.F."/>
            <person name="Perotto S."/>
            <person name="Peter M."/>
            <person name="Pfister S."/>
            <person name="Riley R."/>
            <person name="Sitrit Y."/>
            <person name="Stielow J.B."/>
            <person name="Szollosi G."/>
            <person name="Zifcakova L."/>
            <person name="Stursova M."/>
            <person name="Spatafora J.W."/>
            <person name="Tedersoo L."/>
            <person name="Vaario L.M."/>
            <person name="Yamada A."/>
            <person name="Yan M."/>
            <person name="Wang P."/>
            <person name="Xu J."/>
            <person name="Bruns T."/>
            <person name="Baldrian P."/>
            <person name="Vilgalys R."/>
            <person name="Dunand C."/>
            <person name="Henrissat B."/>
            <person name="Grigoriev I.V."/>
            <person name="Hibbett D."/>
            <person name="Nagy L.G."/>
            <person name="Martin F.M."/>
        </authorList>
    </citation>
    <scope>NUCLEOTIDE SEQUENCE</scope>
    <source>
        <strain evidence="1">Prilba</strain>
    </source>
</reference>
<organism evidence="1 2">
    <name type="scientific">Russula ochroleuca</name>
    <dbReference type="NCBI Taxonomy" id="152965"/>
    <lineage>
        <taxon>Eukaryota</taxon>
        <taxon>Fungi</taxon>
        <taxon>Dikarya</taxon>
        <taxon>Basidiomycota</taxon>
        <taxon>Agaricomycotina</taxon>
        <taxon>Agaricomycetes</taxon>
        <taxon>Russulales</taxon>
        <taxon>Russulaceae</taxon>
        <taxon>Russula</taxon>
    </lineage>
</organism>
<dbReference type="Gene3D" id="3.40.50.720">
    <property type="entry name" value="NAD(P)-binding Rossmann-like Domain"/>
    <property type="match status" value="1"/>
</dbReference>
<dbReference type="Pfam" id="PF00106">
    <property type="entry name" value="adh_short"/>
    <property type="match status" value="1"/>
</dbReference>
<proteinExistence type="predicted"/>
<protein>
    <submittedName>
        <fullName evidence="1">Uncharacterized protein</fullName>
    </submittedName>
</protein>
<dbReference type="CDD" id="cd05233">
    <property type="entry name" value="SDR_c"/>
    <property type="match status" value="1"/>
</dbReference>
<evidence type="ECO:0000313" key="1">
    <source>
        <dbReference type="EMBL" id="KAF8469856.1"/>
    </source>
</evidence>
<dbReference type="InterPro" id="IPR002347">
    <property type="entry name" value="SDR_fam"/>
</dbReference>
<comment type="caution">
    <text evidence="1">The sequence shown here is derived from an EMBL/GenBank/DDBJ whole genome shotgun (WGS) entry which is preliminary data.</text>
</comment>
<dbReference type="Proteomes" id="UP000759537">
    <property type="component" value="Unassembled WGS sequence"/>
</dbReference>
<sequence>MSFHPANWITLALSSPFNKQHFPFPLFFALNQTCLGPAPAPIPPSTPSRYTSRAKVVLVMCASPLGARLRAFQRSGRDRGAYQNTFEVNIRGVLNVVRVALLSLEKSQVYIIVITSLGGQLRVPGGSDGCISKHAMNRLVEFVALEHPKVRTFALPPGYLPTRIAAETDTLGIDGERAAGVALNTLALPAATMLYLTSGRADWLSGRFVYFTIRPSFLFLLLFINVIGRFCSANWDMEEVVRGHLSAVIFDLRVTPDCS</sequence>
<evidence type="ECO:0000313" key="2">
    <source>
        <dbReference type="Proteomes" id="UP000759537"/>
    </source>
</evidence>
<accession>A0A9P5JYT2</accession>
<name>A0A9P5JYT2_9AGAM</name>
<dbReference type="EMBL" id="WHVB01000027">
    <property type="protein sequence ID" value="KAF8469856.1"/>
    <property type="molecule type" value="Genomic_DNA"/>
</dbReference>
<gene>
    <name evidence="1" type="ORF">DFH94DRAFT_812326</name>
</gene>
<dbReference type="InterPro" id="IPR036291">
    <property type="entry name" value="NAD(P)-bd_dom_sf"/>
</dbReference>
<keyword evidence="2" id="KW-1185">Reference proteome</keyword>
<dbReference type="SUPFAM" id="SSF51735">
    <property type="entry name" value="NAD(P)-binding Rossmann-fold domains"/>
    <property type="match status" value="1"/>
</dbReference>
<dbReference type="OrthoDB" id="1933717at2759"/>